<dbReference type="InterPro" id="IPR050179">
    <property type="entry name" value="Trans_hexapeptide_repeat"/>
</dbReference>
<evidence type="ECO:0000259" key="1">
    <source>
        <dbReference type="Pfam" id="PF17836"/>
    </source>
</evidence>
<organism evidence="2 3">
    <name type="scientific">Methanocalculus chunghsingensis</name>
    <dbReference type="NCBI Taxonomy" id="156457"/>
    <lineage>
        <taxon>Archaea</taxon>
        <taxon>Methanobacteriati</taxon>
        <taxon>Methanobacteriota</taxon>
        <taxon>Stenosarchaea group</taxon>
        <taxon>Methanomicrobia</taxon>
        <taxon>Methanomicrobiales</taxon>
        <taxon>Methanocalculaceae</taxon>
        <taxon>Methanocalculus</taxon>
    </lineage>
</organism>
<accession>A0A8J8B3I7</accession>
<dbReference type="Proteomes" id="UP000730161">
    <property type="component" value="Unassembled WGS sequence"/>
</dbReference>
<evidence type="ECO:0000313" key="2">
    <source>
        <dbReference type="EMBL" id="MBR1368230.1"/>
    </source>
</evidence>
<dbReference type="Gene3D" id="3.40.50.20">
    <property type="match status" value="1"/>
</dbReference>
<comment type="caution">
    <text evidence="2">The sequence shown here is derived from an EMBL/GenBank/DDBJ whole genome shotgun (WGS) entry which is preliminary data.</text>
</comment>
<dbReference type="Pfam" id="PF00132">
    <property type="entry name" value="Hexapep"/>
    <property type="match status" value="1"/>
</dbReference>
<evidence type="ECO:0000313" key="3">
    <source>
        <dbReference type="Proteomes" id="UP000730161"/>
    </source>
</evidence>
<dbReference type="Gene3D" id="2.160.10.10">
    <property type="entry name" value="Hexapeptide repeat proteins"/>
    <property type="match status" value="1"/>
</dbReference>
<reference evidence="2" key="1">
    <citation type="submission" date="2014-12" db="EMBL/GenBank/DDBJ databases">
        <authorList>
            <person name="Huang H.-H."/>
            <person name="Chen S.-C."/>
            <person name="Lai M.-C."/>
        </authorList>
    </citation>
    <scope>NUCLEOTIDE SEQUENCE</scope>
    <source>
        <strain evidence="2">K1F9705b</strain>
    </source>
</reference>
<dbReference type="Pfam" id="PF17836">
    <property type="entry name" value="PglD_N"/>
    <property type="match status" value="1"/>
</dbReference>
<dbReference type="InterPro" id="IPR001451">
    <property type="entry name" value="Hexapep"/>
</dbReference>
<dbReference type="CDD" id="cd03360">
    <property type="entry name" value="LbH_AT_putative"/>
    <property type="match status" value="1"/>
</dbReference>
<feature type="domain" description="PglD N-terminal" evidence="1">
    <location>
        <begin position="3"/>
        <end position="76"/>
    </location>
</feature>
<dbReference type="PANTHER" id="PTHR43300:SF7">
    <property type="entry name" value="UDP-N-ACETYLBACILLOSAMINE N-ACETYLTRANSFERASE"/>
    <property type="match status" value="1"/>
</dbReference>
<sequence length="213" mass="22535">MENITIFGAGGHAKVIIDILERQGAYHIEGIFVDTPNVRELMGYPVLGNISDCCSYKRGIIAIGDNFDRQVVTNKIKSLNPDFKFINAIHPNATIGKEVTIGYGSVVSAGAIINAHALIGNHCIINTNATVEHDVIIGDYSTVGPSSTIGGNSIIGRLSNVSLGANVIQKIKVGDGTLIGAGSTVINELPAGVLAYGIPARVIRKRDPNEKYL</sequence>
<name>A0A8J8B3I7_9EURY</name>
<dbReference type="InterPro" id="IPR020019">
    <property type="entry name" value="AcTrfase_PglD-like"/>
</dbReference>
<keyword evidence="3" id="KW-1185">Reference proteome</keyword>
<dbReference type="PANTHER" id="PTHR43300">
    <property type="entry name" value="ACETYLTRANSFERASE"/>
    <property type="match status" value="1"/>
</dbReference>
<dbReference type="InterPro" id="IPR011004">
    <property type="entry name" value="Trimer_LpxA-like_sf"/>
</dbReference>
<dbReference type="EMBL" id="JWHL01000002">
    <property type="protein sequence ID" value="MBR1368230.1"/>
    <property type="molecule type" value="Genomic_DNA"/>
</dbReference>
<dbReference type="SUPFAM" id="SSF51161">
    <property type="entry name" value="Trimeric LpxA-like enzymes"/>
    <property type="match status" value="1"/>
</dbReference>
<proteinExistence type="predicted"/>
<gene>
    <name evidence="2" type="ORF">RJ53_01455</name>
</gene>
<dbReference type="NCBIfam" id="TIGR03570">
    <property type="entry name" value="NeuD_NnaD"/>
    <property type="match status" value="1"/>
</dbReference>
<dbReference type="AlphaFoldDB" id="A0A8J8B3I7"/>
<dbReference type="InterPro" id="IPR041561">
    <property type="entry name" value="PglD_N"/>
</dbReference>
<protein>
    <recommendedName>
        <fullName evidence="1">PglD N-terminal domain-containing protein</fullName>
    </recommendedName>
</protein>